<dbReference type="Gene3D" id="3.80.10.10">
    <property type="entry name" value="Ribonuclease Inhibitor"/>
    <property type="match status" value="1"/>
</dbReference>
<dbReference type="Pfam" id="PF13306">
    <property type="entry name" value="LRR_5"/>
    <property type="match status" value="1"/>
</dbReference>
<dbReference type="EMBL" id="BLLK01000057">
    <property type="protein sequence ID" value="GFH57036.1"/>
    <property type="molecule type" value="Genomic_DNA"/>
</dbReference>
<sequence>MGGRKALGPGIHNFKRKVTLIYNGKKCWKSSQDKNTGKILLNNVERDTIEVIIILPGVYTIRGSRFHGFNVKTVIMADTVRRVEKYAFYSCNNLEFVRLSRNLVYIGYKAFGYCESLPSIFIPPSCREVDDYAFQDCKKLIIFNVPRQTQLGRNMIMHTALERASPFSYQPSSQWIKNVNMDNNYALHRECASMNPSEEVIYAILKERGQKSFQLKNKVGVAASRYLCENPYTDITEQKLIKRYVLELMGEIVN</sequence>
<evidence type="ECO:0000313" key="1">
    <source>
        <dbReference type="EMBL" id="GFH57036.1"/>
    </source>
</evidence>
<dbReference type="SUPFAM" id="SSF52058">
    <property type="entry name" value="L domain-like"/>
    <property type="match status" value="1"/>
</dbReference>
<comment type="caution">
    <text evidence="1">The sequence shown here is derived from an EMBL/GenBank/DDBJ whole genome shotgun (WGS) entry which is preliminary data.</text>
</comment>
<dbReference type="AlphaFoldDB" id="A0AAD3D5G2"/>
<protein>
    <recommendedName>
        <fullName evidence="3">Leucine-rich repeat domain-containing protein</fullName>
    </recommendedName>
</protein>
<dbReference type="Proteomes" id="UP001054902">
    <property type="component" value="Unassembled WGS sequence"/>
</dbReference>
<accession>A0AAD3D5G2</accession>
<dbReference type="InterPro" id="IPR032675">
    <property type="entry name" value="LRR_dom_sf"/>
</dbReference>
<gene>
    <name evidence="1" type="ORF">CTEN210_13512</name>
</gene>
<evidence type="ECO:0008006" key="3">
    <source>
        <dbReference type="Google" id="ProtNLM"/>
    </source>
</evidence>
<reference evidence="1 2" key="1">
    <citation type="journal article" date="2021" name="Sci. Rep.">
        <title>The genome of the diatom Chaetoceros tenuissimus carries an ancient integrated fragment of an extant virus.</title>
        <authorList>
            <person name="Hongo Y."/>
            <person name="Kimura K."/>
            <person name="Takaki Y."/>
            <person name="Yoshida Y."/>
            <person name="Baba S."/>
            <person name="Kobayashi G."/>
            <person name="Nagasaki K."/>
            <person name="Hano T."/>
            <person name="Tomaru Y."/>
        </authorList>
    </citation>
    <scope>NUCLEOTIDE SEQUENCE [LARGE SCALE GENOMIC DNA]</scope>
    <source>
        <strain evidence="1 2">NIES-3715</strain>
    </source>
</reference>
<name>A0AAD3D5G2_9STRA</name>
<evidence type="ECO:0000313" key="2">
    <source>
        <dbReference type="Proteomes" id="UP001054902"/>
    </source>
</evidence>
<proteinExistence type="predicted"/>
<organism evidence="1 2">
    <name type="scientific">Chaetoceros tenuissimus</name>
    <dbReference type="NCBI Taxonomy" id="426638"/>
    <lineage>
        <taxon>Eukaryota</taxon>
        <taxon>Sar</taxon>
        <taxon>Stramenopiles</taxon>
        <taxon>Ochrophyta</taxon>
        <taxon>Bacillariophyta</taxon>
        <taxon>Coscinodiscophyceae</taxon>
        <taxon>Chaetocerotophycidae</taxon>
        <taxon>Chaetocerotales</taxon>
        <taxon>Chaetocerotaceae</taxon>
        <taxon>Chaetoceros</taxon>
    </lineage>
</organism>
<dbReference type="InterPro" id="IPR026906">
    <property type="entry name" value="LRR_5"/>
</dbReference>
<keyword evidence="2" id="KW-1185">Reference proteome</keyword>